<keyword evidence="6 19" id="KW-0436">Ligase</keyword>
<evidence type="ECO:0000256" key="14">
    <source>
        <dbReference type="NCBIfam" id="TIGR00414"/>
    </source>
</evidence>
<sequence>MLDIKFIRENKDLVEMAIKNKKSKPVDLGELLAVYEEKKRLNKELDELNQKRNMAAQNRAVEEGTSLKKEVALVEEVLAGIEKKFMSLMILLPNIPSADTPIGADESGNKVVRQVGEKPVFNFKPKEHWELGVELDLIDTERAGNISGPRFAYLKGDLALMQFALLNFALGVLTNEDTLEKIKNDAGLNISTKPFIPVIPPVFIKPAVMNRMARLEPREERYHTEADDLYLVGSAEHTLGPIHMDEVIPVEKLPIRYAGYSTAFRREAGAAGKDTRGILRMHQFDKLEMEGFCLPENSYQEQEFFVAIQEYLMCSLGLPYQVMLICTGDMGGPDHRQFDIETWMPGQNKYRETQTSDLMTSYQSRRLNTRFKKKDEKPDFVHMNDATALAIGRTLIAIMENYQQADGSIKVPEVLQKYMGKSVICQQ</sequence>
<comment type="similarity">
    <text evidence="3">Belongs to the class-II aminoacyl-tRNA synthetase family. Type-1 seryl-tRNA synthetase subfamily.</text>
</comment>
<evidence type="ECO:0000256" key="16">
    <source>
        <dbReference type="PIRSR" id="PIRSR001529-2"/>
    </source>
</evidence>
<dbReference type="EC" id="6.1.1.11" evidence="4 14"/>
<evidence type="ECO:0000256" key="4">
    <source>
        <dbReference type="ARBA" id="ARBA00012840"/>
    </source>
</evidence>
<dbReference type="STRING" id="1802338.A2541_00630"/>
<dbReference type="Gene3D" id="3.30.930.10">
    <property type="entry name" value="Bira Bifunctional Protein, Domain 2"/>
    <property type="match status" value="1"/>
</dbReference>
<feature type="binding site" evidence="16">
    <location>
        <begin position="265"/>
        <end position="267"/>
    </location>
    <ligand>
        <name>ATP</name>
        <dbReference type="ChEBI" id="CHEBI:30616"/>
    </ligand>
</feature>
<dbReference type="GO" id="GO:0005737">
    <property type="term" value="C:cytoplasm"/>
    <property type="evidence" value="ECO:0007669"/>
    <property type="project" value="UniProtKB-SubCell"/>
</dbReference>
<dbReference type="NCBIfam" id="TIGR00414">
    <property type="entry name" value="serS"/>
    <property type="match status" value="1"/>
</dbReference>
<evidence type="ECO:0000256" key="17">
    <source>
        <dbReference type="SAM" id="Coils"/>
    </source>
</evidence>
<evidence type="ECO:0000256" key="10">
    <source>
        <dbReference type="ARBA" id="ARBA00023146"/>
    </source>
</evidence>
<evidence type="ECO:0000256" key="2">
    <source>
        <dbReference type="ARBA" id="ARBA00005045"/>
    </source>
</evidence>
<evidence type="ECO:0000313" key="19">
    <source>
        <dbReference type="EMBL" id="OHA46177.1"/>
    </source>
</evidence>
<evidence type="ECO:0000256" key="11">
    <source>
        <dbReference type="ARBA" id="ARBA00039158"/>
    </source>
</evidence>
<dbReference type="GO" id="GO:0005524">
    <property type="term" value="F:ATP binding"/>
    <property type="evidence" value="ECO:0007669"/>
    <property type="project" value="UniProtKB-KW"/>
</dbReference>
<dbReference type="Proteomes" id="UP000176965">
    <property type="component" value="Unassembled WGS sequence"/>
</dbReference>
<comment type="subcellular location">
    <subcellularLocation>
        <location evidence="1">Cytoplasm</location>
    </subcellularLocation>
</comment>
<comment type="caution">
    <text evidence="19">The sequence shown here is derived from an EMBL/GenBank/DDBJ whole genome shotgun (WGS) entry which is preliminary data.</text>
</comment>
<evidence type="ECO:0000313" key="20">
    <source>
        <dbReference type="Proteomes" id="UP000176965"/>
    </source>
</evidence>
<comment type="catalytic activity">
    <reaction evidence="12">
        <text>tRNA(Sec) + L-serine + ATP = L-seryl-tRNA(Sec) + AMP + diphosphate + H(+)</text>
        <dbReference type="Rhea" id="RHEA:42580"/>
        <dbReference type="Rhea" id="RHEA-COMP:9742"/>
        <dbReference type="Rhea" id="RHEA-COMP:10128"/>
        <dbReference type="ChEBI" id="CHEBI:15378"/>
        <dbReference type="ChEBI" id="CHEBI:30616"/>
        <dbReference type="ChEBI" id="CHEBI:33019"/>
        <dbReference type="ChEBI" id="CHEBI:33384"/>
        <dbReference type="ChEBI" id="CHEBI:78442"/>
        <dbReference type="ChEBI" id="CHEBI:78533"/>
        <dbReference type="ChEBI" id="CHEBI:456215"/>
        <dbReference type="EC" id="6.1.1.11"/>
    </reaction>
</comment>
<organism evidence="19 20">
    <name type="scientific">Candidatus Taylorbacteria bacterium RIFOXYD2_FULL_36_9</name>
    <dbReference type="NCBI Taxonomy" id="1802338"/>
    <lineage>
        <taxon>Bacteria</taxon>
        <taxon>Candidatus Tayloriibacteriota</taxon>
    </lineage>
</organism>
<evidence type="ECO:0000259" key="18">
    <source>
        <dbReference type="PROSITE" id="PS50862"/>
    </source>
</evidence>
<proteinExistence type="inferred from homology"/>
<dbReference type="InterPro" id="IPR033729">
    <property type="entry name" value="SerRS_core"/>
</dbReference>
<feature type="coiled-coil region" evidence="17">
    <location>
        <begin position="31"/>
        <end position="58"/>
    </location>
</feature>
<dbReference type="Pfam" id="PF00587">
    <property type="entry name" value="tRNA-synt_2b"/>
    <property type="match status" value="1"/>
</dbReference>
<evidence type="ECO:0000256" key="15">
    <source>
        <dbReference type="PIRSR" id="PIRSR001529-1"/>
    </source>
</evidence>
<dbReference type="CDD" id="cd00770">
    <property type="entry name" value="SerRS_core"/>
    <property type="match status" value="1"/>
</dbReference>
<dbReference type="PROSITE" id="PS50862">
    <property type="entry name" value="AA_TRNA_LIGASE_II"/>
    <property type="match status" value="1"/>
</dbReference>
<dbReference type="InterPro" id="IPR006195">
    <property type="entry name" value="aa-tRNA-synth_II"/>
</dbReference>
<keyword evidence="7" id="KW-0547">Nucleotide-binding</keyword>
<dbReference type="AlphaFoldDB" id="A0A1G2PCY7"/>
<dbReference type="PANTHER" id="PTHR43697:SF1">
    <property type="entry name" value="SERINE--TRNA LIGASE"/>
    <property type="match status" value="1"/>
</dbReference>
<name>A0A1G2PCY7_9BACT</name>
<evidence type="ECO:0000256" key="7">
    <source>
        <dbReference type="ARBA" id="ARBA00022741"/>
    </source>
</evidence>
<evidence type="ECO:0000256" key="12">
    <source>
        <dbReference type="ARBA" id="ARBA00047929"/>
    </source>
</evidence>
<dbReference type="InterPro" id="IPR045864">
    <property type="entry name" value="aa-tRNA-synth_II/BPL/LPL"/>
</dbReference>
<dbReference type="PRINTS" id="PR00981">
    <property type="entry name" value="TRNASYNTHSER"/>
</dbReference>
<comment type="catalytic activity">
    <reaction evidence="13">
        <text>tRNA(Ser) + L-serine + ATP = L-seryl-tRNA(Ser) + AMP + diphosphate + H(+)</text>
        <dbReference type="Rhea" id="RHEA:12292"/>
        <dbReference type="Rhea" id="RHEA-COMP:9669"/>
        <dbReference type="Rhea" id="RHEA-COMP:9703"/>
        <dbReference type="ChEBI" id="CHEBI:15378"/>
        <dbReference type="ChEBI" id="CHEBI:30616"/>
        <dbReference type="ChEBI" id="CHEBI:33019"/>
        <dbReference type="ChEBI" id="CHEBI:33384"/>
        <dbReference type="ChEBI" id="CHEBI:78442"/>
        <dbReference type="ChEBI" id="CHEBI:78533"/>
        <dbReference type="ChEBI" id="CHEBI:456215"/>
        <dbReference type="EC" id="6.1.1.11"/>
    </reaction>
</comment>
<reference evidence="19 20" key="1">
    <citation type="journal article" date="2016" name="Nat. Commun.">
        <title>Thousands of microbial genomes shed light on interconnected biogeochemical processes in an aquifer system.</title>
        <authorList>
            <person name="Anantharaman K."/>
            <person name="Brown C.T."/>
            <person name="Hug L.A."/>
            <person name="Sharon I."/>
            <person name="Castelle C.J."/>
            <person name="Probst A.J."/>
            <person name="Thomas B.C."/>
            <person name="Singh A."/>
            <person name="Wilkins M.J."/>
            <person name="Karaoz U."/>
            <person name="Brodie E.L."/>
            <person name="Williams K.H."/>
            <person name="Hubbard S.S."/>
            <person name="Banfield J.F."/>
        </authorList>
    </citation>
    <scope>NUCLEOTIDE SEQUENCE [LARGE SCALE GENOMIC DNA]</scope>
</reference>
<comment type="pathway">
    <text evidence="2">Aminoacyl-tRNA biosynthesis; selenocysteinyl-tRNA(Sec) biosynthesis; L-seryl-tRNA(Sec) from L-serine and tRNA(Sec): step 1/1.</text>
</comment>
<keyword evidence="17" id="KW-0175">Coiled coil</keyword>
<evidence type="ECO:0000256" key="3">
    <source>
        <dbReference type="ARBA" id="ARBA00010728"/>
    </source>
</evidence>
<evidence type="ECO:0000256" key="8">
    <source>
        <dbReference type="ARBA" id="ARBA00022840"/>
    </source>
</evidence>
<dbReference type="SUPFAM" id="SSF55681">
    <property type="entry name" value="Class II aaRS and biotin synthetases"/>
    <property type="match status" value="1"/>
</dbReference>
<dbReference type="InterPro" id="IPR002317">
    <property type="entry name" value="Ser-tRNA-ligase_type_1"/>
</dbReference>
<dbReference type="InterPro" id="IPR015866">
    <property type="entry name" value="Ser-tRNA-synth_1_N"/>
</dbReference>
<dbReference type="SUPFAM" id="SSF46589">
    <property type="entry name" value="tRNA-binding arm"/>
    <property type="match status" value="1"/>
</dbReference>
<gene>
    <name evidence="19" type="ORF">A2541_00630</name>
</gene>
<evidence type="ECO:0000256" key="1">
    <source>
        <dbReference type="ARBA" id="ARBA00004496"/>
    </source>
</evidence>
<keyword evidence="10" id="KW-0030">Aminoacyl-tRNA synthetase</keyword>
<dbReference type="EMBL" id="MHSQ01000034">
    <property type="protein sequence ID" value="OHA46177.1"/>
    <property type="molecule type" value="Genomic_DNA"/>
</dbReference>
<dbReference type="InterPro" id="IPR042103">
    <property type="entry name" value="SerRS_1_N_sf"/>
</dbReference>
<dbReference type="InterPro" id="IPR010978">
    <property type="entry name" value="tRNA-bd_arm"/>
</dbReference>
<keyword evidence="9" id="KW-0648">Protein biosynthesis</keyword>
<feature type="domain" description="Aminoacyl-transfer RNA synthetases class-II family profile" evidence="18">
    <location>
        <begin position="180"/>
        <end position="412"/>
    </location>
</feature>
<protein>
    <recommendedName>
        <fullName evidence="11 14">Serine--tRNA ligase</fullName>
        <ecNumber evidence="4 14">6.1.1.11</ecNumber>
    </recommendedName>
</protein>
<keyword evidence="5" id="KW-0963">Cytoplasm</keyword>
<evidence type="ECO:0000256" key="6">
    <source>
        <dbReference type="ARBA" id="ARBA00022598"/>
    </source>
</evidence>
<dbReference type="GO" id="GO:0004828">
    <property type="term" value="F:serine-tRNA ligase activity"/>
    <property type="evidence" value="ECO:0007669"/>
    <property type="project" value="UniProtKB-UniRule"/>
</dbReference>
<evidence type="ECO:0000256" key="5">
    <source>
        <dbReference type="ARBA" id="ARBA00022490"/>
    </source>
</evidence>
<feature type="binding site" evidence="15">
    <location>
        <position position="288"/>
    </location>
    <ligand>
        <name>L-serine</name>
        <dbReference type="ChEBI" id="CHEBI:33384"/>
    </ligand>
</feature>
<dbReference type="PIRSF" id="PIRSF001529">
    <property type="entry name" value="Ser-tRNA-synth_IIa"/>
    <property type="match status" value="1"/>
</dbReference>
<evidence type="ECO:0000256" key="13">
    <source>
        <dbReference type="ARBA" id="ARBA00048823"/>
    </source>
</evidence>
<keyword evidence="8 16" id="KW-0067">ATP-binding</keyword>
<feature type="site" description="Important for serine binding" evidence="15">
    <location>
        <position position="387"/>
    </location>
</feature>
<dbReference type="GO" id="GO:0006434">
    <property type="term" value="P:seryl-tRNA aminoacylation"/>
    <property type="evidence" value="ECO:0007669"/>
    <property type="project" value="UniProtKB-UniRule"/>
</dbReference>
<dbReference type="Gene3D" id="1.10.287.40">
    <property type="entry name" value="Serine-tRNA synthetase, tRNA binding domain"/>
    <property type="match status" value="1"/>
</dbReference>
<dbReference type="Pfam" id="PF02403">
    <property type="entry name" value="Seryl_tRNA_N"/>
    <property type="match status" value="1"/>
</dbReference>
<dbReference type="PANTHER" id="PTHR43697">
    <property type="entry name" value="SERYL-TRNA SYNTHETASE"/>
    <property type="match status" value="1"/>
</dbReference>
<dbReference type="InterPro" id="IPR002314">
    <property type="entry name" value="aa-tRNA-synt_IIb"/>
</dbReference>
<evidence type="ECO:0000256" key="9">
    <source>
        <dbReference type="ARBA" id="ARBA00022917"/>
    </source>
</evidence>
<feature type="binding site" evidence="15">
    <location>
        <position position="265"/>
    </location>
    <ligand>
        <name>L-serine</name>
        <dbReference type="ChEBI" id="CHEBI:33384"/>
    </ligand>
</feature>
<accession>A0A1G2PCY7</accession>